<dbReference type="SUPFAM" id="SSF46689">
    <property type="entry name" value="Homeodomain-like"/>
    <property type="match status" value="1"/>
</dbReference>
<sequence>MKSTSETLYQYRRGLDVAHRRKRVLQLAAQGIETPVIAERLGMSRNSVGDILREARQASGGEMRQRG</sequence>
<dbReference type="EMBL" id="NPEX01000036">
    <property type="protein sequence ID" value="RAI44721.1"/>
    <property type="molecule type" value="Genomic_DNA"/>
</dbReference>
<dbReference type="Pfam" id="PF13384">
    <property type="entry name" value="HTH_23"/>
    <property type="match status" value="1"/>
</dbReference>
<reference evidence="1 2" key="1">
    <citation type="submission" date="2017-07" db="EMBL/GenBank/DDBJ databases">
        <title>Draft Genome Sequences of Select Purple Nonsulfur Bacteria.</title>
        <authorList>
            <person name="Lasarre B."/>
            <person name="Mckinlay J.B."/>
        </authorList>
    </citation>
    <scope>NUCLEOTIDE SEQUENCE [LARGE SCALE GENOMIC DNA]</scope>
    <source>
        <strain evidence="1 2">DSM 5909</strain>
    </source>
</reference>
<proteinExistence type="predicted"/>
<organism evidence="1 2">
    <name type="scientific">Rhodoplanes roseus</name>
    <dbReference type="NCBI Taxonomy" id="29409"/>
    <lineage>
        <taxon>Bacteria</taxon>
        <taxon>Pseudomonadati</taxon>
        <taxon>Pseudomonadota</taxon>
        <taxon>Alphaproteobacteria</taxon>
        <taxon>Hyphomicrobiales</taxon>
        <taxon>Nitrobacteraceae</taxon>
        <taxon>Rhodoplanes</taxon>
    </lineage>
</organism>
<dbReference type="RefSeq" id="WP_111418483.1">
    <property type="nucleotide sequence ID" value="NZ_NPEX01000036.1"/>
</dbReference>
<dbReference type="AlphaFoldDB" id="A0A327L2L3"/>
<keyword evidence="2" id="KW-1185">Reference proteome</keyword>
<gene>
    <name evidence="1" type="ORF">CH341_07850</name>
</gene>
<evidence type="ECO:0000313" key="1">
    <source>
        <dbReference type="EMBL" id="RAI44721.1"/>
    </source>
</evidence>
<protein>
    <recommendedName>
        <fullName evidence="3">Helix-turn-helix domain-containing protein</fullName>
    </recommendedName>
</protein>
<dbReference type="InterPro" id="IPR009057">
    <property type="entry name" value="Homeodomain-like_sf"/>
</dbReference>
<evidence type="ECO:0008006" key="3">
    <source>
        <dbReference type="Google" id="ProtNLM"/>
    </source>
</evidence>
<comment type="caution">
    <text evidence="1">The sequence shown here is derived from an EMBL/GenBank/DDBJ whole genome shotgun (WGS) entry which is preliminary data.</text>
</comment>
<dbReference type="InterPro" id="IPR036388">
    <property type="entry name" value="WH-like_DNA-bd_sf"/>
</dbReference>
<accession>A0A327L2L3</accession>
<name>A0A327L2L3_9BRAD</name>
<dbReference type="Proteomes" id="UP000249130">
    <property type="component" value="Unassembled WGS sequence"/>
</dbReference>
<dbReference type="Gene3D" id="1.10.10.10">
    <property type="entry name" value="Winged helix-like DNA-binding domain superfamily/Winged helix DNA-binding domain"/>
    <property type="match status" value="1"/>
</dbReference>
<evidence type="ECO:0000313" key="2">
    <source>
        <dbReference type="Proteomes" id="UP000249130"/>
    </source>
</evidence>